<protein>
    <submittedName>
        <fullName evidence="1">Histone deacetylase</fullName>
    </submittedName>
</protein>
<reference evidence="1" key="2">
    <citation type="journal article" date="2023" name="Int. J. Syst. Evol. Microbiol.">
        <title>Streptomyces marispadix sp. nov., isolated from marine beach sediment of the Northern Coast of Portugal.</title>
        <authorList>
            <person name="dos Santos J.D.N."/>
            <person name="Vitorino I.R."/>
            <person name="Kallscheuer N."/>
            <person name="Srivastava A."/>
            <person name="Krautwurst S."/>
            <person name="Marz M."/>
            <person name="Jogler C."/>
            <person name="Lobo Da Cunha A."/>
            <person name="Catita J."/>
            <person name="Goncalves H."/>
            <person name="Gonzalez I."/>
            <person name="Reyes F."/>
            <person name="Lage O.M."/>
        </authorList>
    </citation>
    <scope>NUCLEOTIDE SEQUENCE</scope>
    <source>
        <strain evidence="1">M600PL45_2</strain>
    </source>
</reference>
<dbReference type="EMBL" id="JAKWJU010000002">
    <property type="protein sequence ID" value="MCH6163751.1"/>
    <property type="molecule type" value="Genomic_DNA"/>
</dbReference>
<evidence type="ECO:0000313" key="1">
    <source>
        <dbReference type="EMBL" id="MCH6163751.1"/>
    </source>
</evidence>
<evidence type="ECO:0000313" key="2">
    <source>
        <dbReference type="Proteomes" id="UP001166784"/>
    </source>
</evidence>
<name>A0ABS9T5G2_9ACTN</name>
<dbReference type="Gene3D" id="3.10.490.10">
    <property type="entry name" value="Gamma-glutamyl cyclotransferase-like"/>
    <property type="match status" value="1"/>
</dbReference>
<organism evidence="1 2">
    <name type="scientific">Streptomyces marispadix</name>
    <dbReference type="NCBI Taxonomy" id="2922868"/>
    <lineage>
        <taxon>Bacteria</taxon>
        <taxon>Bacillati</taxon>
        <taxon>Actinomycetota</taxon>
        <taxon>Actinomycetes</taxon>
        <taxon>Kitasatosporales</taxon>
        <taxon>Streptomycetaceae</taxon>
        <taxon>Streptomyces</taxon>
    </lineage>
</organism>
<sequence length="247" mass="26161">MIVPHRPTPPQREFTAPRKVWYAAFGSNMHLSRLSCYLNGGRPSGGRRAQPGCRDPRPPERALPVMLPGELYFALESSVWTGGTAFYDPAPGAEGDGSPGGDDEGGGTAARAWLVTAEQFSDIAAQEMHREPGPDLDLRQVLASGRAETGSGRYETLVCAGTLDGHPVLTFTAPWGCHDVPGNPPAAAYLRHLASGLAESHGWSGRRIAGYLASRRGAAGYWSAEAVEGLLETPPGAPEHEAEPVPT</sequence>
<proteinExistence type="predicted"/>
<keyword evidence="2" id="KW-1185">Reference proteome</keyword>
<reference evidence="1" key="1">
    <citation type="submission" date="2022-03" db="EMBL/GenBank/DDBJ databases">
        <authorList>
            <person name="Santos J.D.N."/>
            <person name="Kallscheuer N."/>
            <person name="Jogler C."/>
            <person name="Lage O.M."/>
        </authorList>
    </citation>
    <scope>NUCLEOTIDE SEQUENCE</scope>
    <source>
        <strain evidence="1">M600PL45_2</strain>
    </source>
</reference>
<accession>A0ABS9T5G2</accession>
<gene>
    <name evidence="1" type="ORF">MMA15_26135</name>
</gene>
<comment type="caution">
    <text evidence="1">The sequence shown here is derived from an EMBL/GenBank/DDBJ whole genome shotgun (WGS) entry which is preliminary data.</text>
</comment>
<dbReference type="RefSeq" id="WP_241062617.1">
    <property type="nucleotide sequence ID" value="NZ_JAKWJU010000002.1"/>
</dbReference>
<dbReference type="Proteomes" id="UP001166784">
    <property type="component" value="Unassembled WGS sequence"/>
</dbReference>